<evidence type="ECO:0000313" key="3">
    <source>
        <dbReference type="Proteomes" id="UP000054995"/>
    </source>
</evidence>
<evidence type="ECO:0000313" key="2">
    <source>
        <dbReference type="EMBL" id="KRY63520.1"/>
    </source>
</evidence>
<accession>A0A0V1DPN1</accession>
<proteinExistence type="predicted"/>
<feature type="compositionally biased region" description="Polar residues" evidence="1">
    <location>
        <begin position="17"/>
        <end position="26"/>
    </location>
</feature>
<protein>
    <submittedName>
        <fullName evidence="2">Uncharacterized protein</fullName>
    </submittedName>
</protein>
<dbReference type="Proteomes" id="UP000054995">
    <property type="component" value="Unassembled WGS sequence"/>
</dbReference>
<comment type="caution">
    <text evidence="2">The sequence shown here is derived from an EMBL/GenBank/DDBJ whole genome shotgun (WGS) entry which is preliminary data.</text>
</comment>
<feature type="region of interest" description="Disordered" evidence="1">
    <location>
        <begin position="1"/>
        <end position="37"/>
    </location>
</feature>
<dbReference type="EMBL" id="JYDT01002257">
    <property type="protein sequence ID" value="KRY63520.1"/>
    <property type="molecule type" value="Genomic_DNA"/>
</dbReference>
<dbReference type="AlphaFoldDB" id="A0A0V1DPN1"/>
<evidence type="ECO:0000256" key="1">
    <source>
        <dbReference type="SAM" id="MobiDB-lite"/>
    </source>
</evidence>
<keyword evidence="3" id="KW-1185">Reference proteome</keyword>
<reference evidence="2 3" key="1">
    <citation type="submission" date="2015-01" db="EMBL/GenBank/DDBJ databases">
        <title>Evolution of Trichinella species and genotypes.</title>
        <authorList>
            <person name="Korhonen P.K."/>
            <person name="Edoardo P."/>
            <person name="Giuseppe L.R."/>
            <person name="Gasser R.B."/>
        </authorList>
    </citation>
    <scope>NUCLEOTIDE SEQUENCE [LARGE SCALE GENOMIC DNA]</scope>
    <source>
        <strain evidence="2">ISS470</strain>
    </source>
</reference>
<organism evidence="2 3">
    <name type="scientific">Trichinella pseudospiralis</name>
    <name type="common">Parasitic roundworm</name>
    <dbReference type="NCBI Taxonomy" id="6337"/>
    <lineage>
        <taxon>Eukaryota</taxon>
        <taxon>Metazoa</taxon>
        <taxon>Ecdysozoa</taxon>
        <taxon>Nematoda</taxon>
        <taxon>Enoplea</taxon>
        <taxon>Dorylaimia</taxon>
        <taxon>Trichinellida</taxon>
        <taxon>Trichinellidae</taxon>
        <taxon>Trichinella</taxon>
    </lineage>
</organism>
<gene>
    <name evidence="2" type="ORF">T4D_2729</name>
</gene>
<name>A0A0V1DPN1_TRIPS</name>
<sequence>MGLASAKHNVSLYHMTQPESSTSPRNPNLYFGYPNGS</sequence>